<dbReference type="InterPro" id="IPR019150">
    <property type="entry name" value="Vesicle_transport_protein_Use1"/>
</dbReference>
<feature type="compositionally biased region" description="Pro residues" evidence="10">
    <location>
        <begin position="136"/>
        <end position="154"/>
    </location>
</feature>
<comment type="caution">
    <text evidence="12">The sequence shown here is derived from an EMBL/GenBank/DDBJ whole genome shotgun (WGS) entry which is preliminary data.</text>
</comment>
<name>A0A8H7P246_9APHY</name>
<evidence type="ECO:0000313" key="12">
    <source>
        <dbReference type="EMBL" id="KAF9814068.1"/>
    </source>
</evidence>
<dbReference type="Proteomes" id="UP000639403">
    <property type="component" value="Unassembled WGS sequence"/>
</dbReference>
<sequence>MGYTRYYQEQIIKLDEIILVGINTEVAKICGLHLQTVQILREGIQSRINLNRLVRRLEKAIADEDWNEDSQLPPRATWIKTRTTLQKLKHARKLLHNVEIHEHDPFAAQRYEDLRHTLDRLETVVLEVDKRAAPQPKRPAPILPTLPIPSPPKSAQPDPLRPQRSEEATEAELASPAETTHIAAQDLLLSATDTEPALRIAPINPGATLLPPNRPSSPGTSKLAGTPAFLQNSAALQEELSAQLAQMATQLKRNAVHFAGTLEKDKTLLIETQDKLERNHDVMKAERLRVRDHRSKSWGTTWIVMLSIIVAAVGFVLTFMVIRIT</sequence>
<keyword evidence="8 11" id="KW-1133">Transmembrane helix</keyword>
<evidence type="ECO:0000256" key="10">
    <source>
        <dbReference type="SAM" id="MobiDB-lite"/>
    </source>
</evidence>
<reference evidence="12" key="1">
    <citation type="submission" date="2020-11" db="EMBL/GenBank/DDBJ databases">
        <authorList>
            <person name="Koelle M."/>
            <person name="Horta M.A.C."/>
            <person name="Nowrousian M."/>
            <person name="Ohm R.A."/>
            <person name="Benz P."/>
            <person name="Pilgard A."/>
        </authorList>
    </citation>
    <scope>NUCLEOTIDE SEQUENCE</scope>
    <source>
        <strain evidence="12">FPRL280</strain>
    </source>
</reference>
<comment type="similarity">
    <text evidence="2">Belongs to the USE1 family.</text>
</comment>
<dbReference type="GO" id="GO:0015031">
    <property type="term" value="P:protein transport"/>
    <property type="evidence" value="ECO:0007669"/>
    <property type="project" value="UniProtKB-KW"/>
</dbReference>
<dbReference type="Pfam" id="PF09753">
    <property type="entry name" value="Use1"/>
    <property type="match status" value="1"/>
</dbReference>
<keyword evidence="3" id="KW-0813">Transport</keyword>
<proteinExistence type="inferred from homology"/>
<gene>
    <name evidence="12" type="ORF">IEO21_05308</name>
</gene>
<evidence type="ECO:0000256" key="9">
    <source>
        <dbReference type="ARBA" id="ARBA00023136"/>
    </source>
</evidence>
<evidence type="ECO:0000313" key="13">
    <source>
        <dbReference type="Proteomes" id="UP000639403"/>
    </source>
</evidence>
<keyword evidence="6" id="KW-0931">ER-Golgi transport</keyword>
<evidence type="ECO:0000256" key="7">
    <source>
        <dbReference type="ARBA" id="ARBA00022927"/>
    </source>
</evidence>
<evidence type="ECO:0000256" key="1">
    <source>
        <dbReference type="ARBA" id="ARBA00004163"/>
    </source>
</evidence>
<dbReference type="CDD" id="cd15860">
    <property type="entry name" value="SNARE_USE1"/>
    <property type="match status" value="1"/>
</dbReference>
<evidence type="ECO:0000256" key="2">
    <source>
        <dbReference type="ARBA" id="ARBA00007891"/>
    </source>
</evidence>
<keyword evidence="9 11" id="KW-0472">Membrane</keyword>
<dbReference type="GO" id="GO:0005789">
    <property type="term" value="C:endoplasmic reticulum membrane"/>
    <property type="evidence" value="ECO:0007669"/>
    <property type="project" value="UniProtKB-SubCell"/>
</dbReference>
<feature type="region of interest" description="Disordered" evidence="10">
    <location>
        <begin position="129"/>
        <end position="177"/>
    </location>
</feature>
<feature type="transmembrane region" description="Helical" evidence="11">
    <location>
        <begin position="302"/>
        <end position="322"/>
    </location>
</feature>
<evidence type="ECO:0000256" key="4">
    <source>
        <dbReference type="ARBA" id="ARBA00022692"/>
    </source>
</evidence>
<evidence type="ECO:0000256" key="6">
    <source>
        <dbReference type="ARBA" id="ARBA00022892"/>
    </source>
</evidence>
<dbReference type="AlphaFoldDB" id="A0A8H7P246"/>
<evidence type="ECO:0000256" key="11">
    <source>
        <dbReference type="SAM" id="Phobius"/>
    </source>
</evidence>
<dbReference type="GO" id="GO:0031201">
    <property type="term" value="C:SNARE complex"/>
    <property type="evidence" value="ECO:0007669"/>
    <property type="project" value="TreeGrafter"/>
</dbReference>
<keyword evidence="7" id="KW-0653">Protein transport</keyword>
<evidence type="ECO:0000256" key="3">
    <source>
        <dbReference type="ARBA" id="ARBA00022448"/>
    </source>
</evidence>
<evidence type="ECO:0000256" key="5">
    <source>
        <dbReference type="ARBA" id="ARBA00022824"/>
    </source>
</evidence>
<dbReference type="EMBL" id="JADOXO010000094">
    <property type="protein sequence ID" value="KAF9814068.1"/>
    <property type="molecule type" value="Genomic_DNA"/>
</dbReference>
<reference evidence="12" key="2">
    <citation type="journal article" name="Front. Microbiol.">
        <title>Degradative Capacity of Two Strains of Rhodonia placenta: From Phenotype to Genotype.</title>
        <authorList>
            <person name="Kolle M."/>
            <person name="Horta M.A.C."/>
            <person name="Nowrousian M."/>
            <person name="Ohm R.A."/>
            <person name="Benz J.P."/>
            <person name="Pilgard A."/>
        </authorList>
    </citation>
    <scope>NUCLEOTIDE SEQUENCE</scope>
    <source>
        <strain evidence="12">FPRL280</strain>
    </source>
</reference>
<dbReference type="GO" id="GO:0005484">
    <property type="term" value="F:SNAP receptor activity"/>
    <property type="evidence" value="ECO:0007669"/>
    <property type="project" value="TreeGrafter"/>
</dbReference>
<keyword evidence="4 11" id="KW-0812">Transmembrane</keyword>
<accession>A0A8H7P246</accession>
<dbReference type="PANTHER" id="PTHR13050">
    <property type="entry name" value="USE1-LIKE PROTEIN"/>
    <property type="match status" value="1"/>
</dbReference>
<comment type="subcellular location">
    <subcellularLocation>
        <location evidence="1">Endoplasmic reticulum membrane</location>
        <topology evidence="1">Single-pass type IV membrane protein</topology>
    </subcellularLocation>
</comment>
<organism evidence="12 13">
    <name type="scientific">Rhodonia placenta</name>
    <dbReference type="NCBI Taxonomy" id="104341"/>
    <lineage>
        <taxon>Eukaryota</taxon>
        <taxon>Fungi</taxon>
        <taxon>Dikarya</taxon>
        <taxon>Basidiomycota</taxon>
        <taxon>Agaricomycotina</taxon>
        <taxon>Agaricomycetes</taxon>
        <taxon>Polyporales</taxon>
        <taxon>Adustoporiaceae</taxon>
        <taxon>Rhodonia</taxon>
    </lineage>
</organism>
<dbReference type="GO" id="GO:0006890">
    <property type="term" value="P:retrograde vesicle-mediated transport, Golgi to endoplasmic reticulum"/>
    <property type="evidence" value="ECO:0007669"/>
    <property type="project" value="TreeGrafter"/>
</dbReference>
<protein>
    <submittedName>
        <fullName evidence="12">Uncharacterized protein</fullName>
    </submittedName>
</protein>
<dbReference type="PANTHER" id="PTHR13050:SF7">
    <property type="entry name" value="VESICLE TRANSPORT PROTEIN USE1"/>
    <property type="match status" value="1"/>
</dbReference>
<evidence type="ECO:0000256" key="8">
    <source>
        <dbReference type="ARBA" id="ARBA00022989"/>
    </source>
</evidence>
<keyword evidence="5" id="KW-0256">Endoplasmic reticulum</keyword>